<gene>
    <name evidence="1" type="ORF">BJ138DRAFT_1105888</name>
</gene>
<evidence type="ECO:0000313" key="2">
    <source>
        <dbReference type="Proteomes" id="UP000790377"/>
    </source>
</evidence>
<comment type="caution">
    <text evidence="1">The sequence shown here is derived from an EMBL/GenBank/DDBJ whole genome shotgun (WGS) entry which is preliminary data.</text>
</comment>
<protein>
    <submittedName>
        <fullName evidence="1">Fungal hydrophobin-domain-containing protein</fullName>
    </submittedName>
</protein>
<evidence type="ECO:0000313" key="1">
    <source>
        <dbReference type="EMBL" id="KAH7905554.1"/>
    </source>
</evidence>
<name>A0ACB7ZXW0_9AGAM</name>
<sequence>MFARASTVVLASCFALLAVATPTNVARQSGECNTGSISCCNSVQAADSSAVTTILGLLGIVLGDVTGLVGLSCSPITAVGLGSGGTCNQEPVCCTDDEYNGLINLGCSPININL</sequence>
<keyword evidence="2" id="KW-1185">Reference proteome</keyword>
<proteinExistence type="predicted"/>
<reference evidence="1" key="1">
    <citation type="journal article" date="2021" name="New Phytol.">
        <title>Evolutionary innovations through gain and loss of genes in the ectomycorrhizal Boletales.</title>
        <authorList>
            <person name="Wu G."/>
            <person name="Miyauchi S."/>
            <person name="Morin E."/>
            <person name="Kuo A."/>
            <person name="Drula E."/>
            <person name="Varga T."/>
            <person name="Kohler A."/>
            <person name="Feng B."/>
            <person name="Cao Y."/>
            <person name="Lipzen A."/>
            <person name="Daum C."/>
            <person name="Hundley H."/>
            <person name="Pangilinan J."/>
            <person name="Johnson J."/>
            <person name="Barry K."/>
            <person name="LaButti K."/>
            <person name="Ng V."/>
            <person name="Ahrendt S."/>
            <person name="Min B."/>
            <person name="Choi I.G."/>
            <person name="Park H."/>
            <person name="Plett J.M."/>
            <person name="Magnuson J."/>
            <person name="Spatafora J.W."/>
            <person name="Nagy L.G."/>
            <person name="Henrissat B."/>
            <person name="Grigoriev I.V."/>
            <person name="Yang Z.L."/>
            <person name="Xu J."/>
            <person name="Martin F.M."/>
        </authorList>
    </citation>
    <scope>NUCLEOTIDE SEQUENCE</scope>
    <source>
        <strain evidence="1">ATCC 28755</strain>
    </source>
</reference>
<accession>A0ACB7ZXW0</accession>
<dbReference type="Proteomes" id="UP000790377">
    <property type="component" value="Unassembled WGS sequence"/>
</dbReference>
<organism evidence="1 2">
    <name type="scientific">Hygrophoropsis aurantiaca</name>
    <dbReference type="NCBI Taxonomy" id="72124"/>
    <lineage>
        <taxon>Eukaryota</taxon>
        <taxon>Fungi</taxon>
        <taxon>Dikarya</taxon>
        <taxon>Basidiomycota</taxon>
        <taxon>Agaricomycotina</taxon>
        <taxon>Agaricomycetes</taxon>
        <taxon>Agaricomycetidae</taxon>
        <taxon>Boletales</taxon>
        <taxon>Coniophorineae</taxon>
        <taxon>Hygrophoropsidaceae</taxon>
        <taxon>Hygrophoropsis</taxon>
    </lineage>
</organism>
<dbReference type="EMBL" id="MU268166">
    <property type="protein sequence ID" value="KAH7905554.1"/>
    <property type="molecule type" value="Genomic_DNA"/>
</dbReference>